<keyword evidence="3 5" id="KW-0732">Signal</keyword>
<evidence type="ECO:0000313" key="8">
    <source>
        <dbReference type="Proteomes" id="UP000198407"/>
    </source>
</evidence>
<name>A0A239GUU7_9PSED</name>
<dbReference type="GO" id="GO:0043709">
    <property type="term" value="P:cell adhesion involved in single-species biofilm formation"/>
    <property type="evidence" value="ECO:0007669"/>
    <property type="project" value="TreeGrafter"/>
</dbReference>
<feature type="chain" id="PRO_5011311459" evidence="5">
    <location>
        <begin position="20"/>
        <end position="180"/>
    </location>
</feature>
<evidence type="ECO:0000256" key="2">
    <source>
        <dbReference type="ARBA" id="ARBA00006671"/>
    </source>
</evidence>
<evidence type="ECO:0000256" key="4">
    <source>
        <dbReference type="ARBA" id="ARBA00023263"/>
    </source>
</evidence>
<dbReference type="InterPro" id="IPR050263">
    <property type="entry name" value="Bact_Fimbrial_Adh_Pro"/>
</dbReference>
<dbReference type="GO" id="GO:0009289">
    <property type="term" value="C:pilus"/>
    <property type="evidence" value="ECO:0007669"/>
    <property type="project" value="UniProtKB-SubCell"/>
</dbReference>
<accession>A0A239GUU7</accession>
<dbReference type="InterPro" id="IPR036937">
    <property type="entry name" value="Adhesion_dom_fimbrial_sf"/>
</dbReference>
<gene>
    <name evidence="7" type="ORF">SAMN05444352_113131</name>
</gene>
<feature type="domain" description="Fimbrial-type adhesion" evidence="6">
    <location>
        <begin position="24"/>
        <end position="179"/>
    </location>
</feature>
<dbReference type="InterPro" id="IPR000259">
    <property type="entry name" value="Adhesion_dom_fimbrial"/>
</dbReference>
<protein>
    <submittedName>
        <fullName evidence="7">Major type 1 subunit fimbrin (Pilin)/fimbrial protein</fullName>
    </submittedName>
</protein>
<dbReference type="Proteomes" id="UP000198407">
    <property type="component" value="Unassembled WGS sequence"/>
</dbReference>
<dbReference type="InterPro" id="IPR008966">
    <property type="entry name" value="Adhesion_dom_sf"/>
</dbReference>
<reference evidence="8" key="1">
    <citation type="submission" date="2017-06" db="EMBL/GenBank/DDBJ databases">
        <authorList>
            <person name="Varghese N."/>
            <person name="Submissions S."/>
        </authorList>
    </citation>
    <scope>NUCLEOTIDE SEQUENCE [LARGE SCALE GENOMIC DNA]</scope>
    <source>
        <strain evidence="8">DSM 22348</strain>
    </source>
</reference>
<evidence type="ECO:0000259" key="6">
    <source>
        <dbReference type="Pfam" id="PF00419"/>
    </source>
</evidence>
<evidence type="ECO:0000256" key="3">
    <source>
        <dbReference type="ARBA" id="ARBA00022729"/>
    </source>
</evidence>
<evidence type="ECO:0000256" key="1">
    <source>
        <dbReference type="ARBA" id="ARBA00004561"/>
    </source>
</evidence>
<dbReference type="SUPFAM" id="SSF49401">
    <property type="entry name" value="Bacterial adhesins"/>
    <property type="match status" value="1"/>
</dbReference>
<feature type="signal peptide" evidence="5">
    <location>
        <begin position="1"/>
        <end position="19"/>
    </location>
</feature>
<dbReference type="RefSeq" id="WP_042123415.1">
    <property type="nucleotide sequence ID" value="NZ_FZOL01000013.1"/>
</dbReference>
<evidence type="ECO:0000256" key="5">
    <source>
        <dbReference type="SAM" id="SignalP"/>
    </source>
</evidence>
<keyword evidence="8" id="KW-1185">Reference proteome</keyword>
<keyword evidence="4" id="KW-0281">Fimbrium</keyword>
<proteinExistence type="inferred from homology"/>
<dbReference type="PANTHER" id="PTHR33420">
    <property type="entry name" value="FIMBRIAL SUBUNIT ELFA-RELATED"/>
    <property type="match status" value="1"/>
</dbReference>
<dbReference type="PANTHER" id="PTHR33420:SF12">
    <property type="entry name" value="FIMBRIN-LIKE PROTEIN FIMI-RELATED"/>
    <property type="match status" value="1"/>
</dbReference>
<organism evidence="7 8">
    <name type="scientific">Pseudomonas japonica</name>
    <dbReference type="NCBI Taxonomy" id="256466"/>
    <lineage>
        <taxon>Bacteria</taxon>
        <taxon>Pseudomonadati</taxon>
        <taxon>Pseudomonadota</taxon>
        <taxon>Gammaproteobacteria</taxon>
        <taxon>Pseudomonadales</taxon>
        <taxon>Pseudomonadaceae</taxon>
        <taxon>Pseudomonas</taxon>
    </lineage>
</organism>
<dbReference type="OrthoDB" id="7031916at2"/>
<comment type="subcellular location">
    <subcellularLocation>
        <location evidence="1">Fimbrium</location>
    </subcellularLocation>
</comment>
<dbReference type="AlphaFoldDB" id="A0A239GUU7"/>
<evidence type="ECO:0000313" key="7">
    <source>
        <dbReference type="EMBL" id="SNS71834.1"/>
    </source>
</evidence>
<dbReference type="STRING" id="1215104.GCA_000730585_03737"/>
<comment type="similarity">
    <text evidence="2">Belongs to the fimbrial protein family.</text>
</comment>
<dbReference type="EMBL" id="FZOL01000013">
    <property type="protein sequence ID" value="SNS71834.1"/>
    <property type="molecule type" value="Genomic_DNA"/>
</dbReference>
<dbReference type="Pfam" id="PF00419">
    <property type="entry name" value="Fimbrial"/>
    <property type="match status" value="1"/>
</dbReference>
<dbReference type="Gene3D" id="2.60.40.1090">
    <property type="entry name" value="Fimbrial-type adhesion domain"/>
    <property type="match status" value="1"/>
</dbReference>
<sequence>MKTLLIALPLLLVGTSAFATTGTINFSGQINGSTCSVEVVNPDSGAVGNLVQMGAPLVGDFPTVGSEAGGRSFALRVKGECGLSAEDPNYATVKFGGIQGGAGADQSLFGIKPGAGTAKGVAVAIRDRTGNQVKNGEASAQYPLNATGASDLHFTAVYKSTAVVTAGSADADVAFLVSVN</sequence>